<dbReference type="PANTHER" id="PTHR24104">
    <property type="entry name" value="E3 UBIQUITIN-PROTEIN LIGASE NHLRC1-RELATED"/>
    <property type="match status" value="1"/>
</dbReference>
<dbReference type="OrthoDB" id="342730at2759"/>
<feature type="repeat" description="NHL" evidence="2">
    <location>
        <begin position="445"/>
        <end position="488"/>
    </location>
</feature>
<dbReference type="InterPro" id="IPR011042">
    <property type="entry name" value="6-blade_b-propeller_TolB-like"/>
</dbReference>
<protein>
    <submittedName>
        <fullName evidence="4">Brain tumor protein</fullName>
    </submittedName>
</protein>
<proteinExistence type="predicted"/>
<dbReference type="GO" id="GO:0061630">
    <property type="term" value="F:ubiquitin protein ligase activity"/>
    <property type="evidence" value="ECO:0007669"/>
    <property type="project" value="TreeGrafter"/>
</dbReference>
<reference evidence="5" key="1">
    <citation type="submission" date="2017-01" db="EMBL/GenBank/DDBJ databases">
        <title>Comparative genomics of anhydrobiosis in the tardigrade Hypsibius dujardini.</title>
        <authorList>
            <person name="Yoshida Y."/>
            <person name="Koutsovoulos G."/>
            <person name="Laetsch D."/>
            <person name="Stevens L."/>
            <person name="Kumar S."/>
            <person name="Horikawa D."/>
            <person name="Ishino K."/>
            <person name="Komine S."/>
            <person name="Tomita M."/>
            <person name="Blaxter M."/>
            <person name="Arakawa K."/>
        </authorList>
    </citation>
    <scope>NUCLEOTIDE SEQUENCE [LARGE SCALE GENOMIC DNA]</scope>
    <source>
        <strain evidence="5">Z151</strain>
    </source>
</reference>
<sequence length="750" mass="82242">MASSPSFDPYATRILEDLADDSDDERSNRNSCGQGSPNSGMDQWSIMGINHNQKGNNKFSSKRQNGTGNGNGMDENWSRSPTVWPPSSFEQQPGIYGRQPQQQPNFHNNDRRVLQLTSWPAANGLIGNNGATFHDPSSSAVYGGRVALPLQHQERSLDVISGNVTLSGSGALASTFRSANEGAMGLVQLARNLNLNGHLNDHQLPQQINSRLQPLPLINRNIGAVRLADSGLGYGRPRNVSLPDVNMHSPPNRSNNWSQQQQQQHSSQLPLRRIESQQQQRNHRNPYAPQAGLMGEYNGFNDNGNGDYVMHQPPQSPSTPTNPYVDFRSPSSMNNVGNGGRGGCGGGGGGEVGGRGNYYNHNGNNSQQLNQMHRMSTGYRGHGCMPSERGAIYRGLGHGGQGTRRLSDAQRQNSPLVHPPPAIDYFAQPNAPPIHVDPQPDLEIVNSVGELGPLAGQFNMPQGLCLGKDDEIVVADTLNHRIQFFERTGAFAFQWGCAGTLNGHLWHPRKVAYIPGTDHVVISDRVNGCSRIQIFERTGKFIRALGNLHGLRMALNTTTAGLTVYNKQIIIVEVQPSACSMLNEDGSVAHWFGLDDIMSEPSDVVVINQFFFISDFRDHCVCVFNSWGHLLGRIGGAPGSIVRYPRGLGISPSGLLLVVDTDMNRFHLSVWNPTNGELVSYHGIKDVKFSHSCGVIMNSTNQVITAVKKDHRVIMLQQTRGSPIITRLHDSRRDWNVNAPSFHSRCEELV</sequence>
<keyword evidence="5" id="KW-1185">Reference proteome</keyword>
<evidence type="ECO:0000313" key="4">
    <source>
        <dbReference type="EMBL" id="OQV18432.1"/>
    </source>
</evidence>
<dbReference type="PROSITE" id="PS51125">
    <property type="entry name" value="NHL"/>
    <property type="match status" value="1"/>
</dbReference>
<dbReference type="Pfam" id="PF01436">
    <property type="entry name" value="NHL"/>
    <property type="match status" value="1"/>
</dbReference>
<dbReference type="Gene3D" id="2.120.10.30">
    <property type="entry name" value="TolB, C-terminal domain"/>
    <property type="match status" value="1"/>
</dbReference>
<dbReference type="SUPFAM" id="SSF101898">
    <property type="entry name" value="NHL repeat"/>
    <property type="match status" value="1"/>
</dbReference>
<feature type="compositionally biased region" description="Polar residues" evidence="3">
    <location>
        <begin position="32"/>
        <end position="42"/>
    </location>
</feature>
<feature type="region of interest" description="Disordered" evidence="3">
    <location>
        <begin position="1"/>
        <end position="106"/>
    </location>
</feature>
<feature type="compositionally biased region" description="Polar residues" evidence="3">
    <location>
        <begin position="50"/>
        <end position="66"/>
    </location>
</feature>
<feature type="compositionally biased region" description="Low complexity" evidence="3">
    <location>
        <begin position="258"/>
        <end position="268"/>
    </location>
</feature>
<feature type="compositionally biased region" description="Low complexity" evidence="3">
    <location>
        <begin position="295"/>
        <end position="304"/>
    </location>
</feature>
<dbReference type="Proteomes" id="UP000192578">
    <property type="component" value="Unassembled WGS sequence"/>
</dbReference>
<dbReference type="InterPro" id="IPR050952">
    <property type="entry name" value="TRIM-NHL_E3_ligases"/>
</dbReference>
<evidence type="ECO:0000256" key="3">
    <source>
        <dbReference type="SAM" id="MobiDB-lite"/>
    </source>
</evidence>
<dbReference type="GO" id="GO:0043161">
    <property type="term" value="P:proteasome-mediated ubiquitin-dependent protein catabolic process"/>
    <property type="evidence" value="ECO:0007669"/>
    <property type="project" value="TreeGrafter"/>
</dbReference>
<dbReference type="GO" id="GO:0000209">
    <property type="term" value="P:protein polyubiquitination"/>
    <property type="evidence" value="ECO:0007669"/>
    <property type="project" value="TreeGrafter"/>
</dbReference>
<evidence type="ECO:0000256" key="2">
    <source>
        <dbReference type="PROSITE-ProRule" id="PRU00504"/>
    </source>
</evidence>
<dbReference type="PANTHER" id="PTHR24104:SF51">
    <property type="entry name" value="SMP-30_GLUCONOLACTONASE_LRE-LIKE REGION DOMAIN-CONTAINING PROTEIN"/>
    <property type="match status" value="1"/>
</dbReference>
<feature type="region of interest" description="Disordered" evidence="3">
    <location>
        <begin position="229"/>
        <end position="304"/>
    </location>
</feature>
<keyword evidence="1" id="KW-0677">Repeat</keyword>
<dbReference type="AlphaFoldDB" id="A0A1W0WTB1"/>
<dbReference type="InterPro" id="IPR001258">
    <property type="entry name" value="NHL_repeat"/>
</dbReference>
<accession>A0A1W0WTB1</accession>
<evidence type="ECO:0000256" key="1">
    <source>
        <dbReference type="ARBA" id="ARBA00022737"/>
    </source>
</evidence>
<comment type="caution">
    <text evidence="4">The sequence shown here is derived from an EMBL/GenBank/DDBJ whole genome shotgun (WGS) entry which is preliminary data.</text>
</comment>
<dbReference type="EMBL" id="MTYJ01000049">
    <property type="protein sequence ID" value="OQV18432.1"/>
    <property type="molecule type" value="Genomic_DNA"/>
</dbReference>
<gene>
    <name evidence="4" type="ORF">BV898_07443</name>
</gene>
<organism evidence="4 5">
    <name type="scientific">Hypsibius exemplaris</name>
    <name type="common">Freshwater tardigrade</name>
    <dbReference type="NCBI Taxonomy" id="2072580"/>
    <lineage>
        <taxon>Eukaryota</taxon>
        <taxon>Metazoa</taxon>
        <taxon>Ecdysozoa</taxon>
        <taxon>Tardigrada</taxon>
        <taxon>Eutardigrada</taxon>
        <taxon>Parachela</taxon>
        <taxon>Hypsibioidea</taxon>
        <taxon>Hypsibiidae</taxon>
        <taxon>Hypsibius</taxon>
    </lineage>
</organism>
<evidence type="ECO:0000313" key="5">
    <source>
        <dbReference type="Proteomes" id="UP000192578"/>
    </source>
</evidence>
<name>A0A1W0WTB1_HYPEX</name>